<reference evidence="7" key="1">
    <citation type="submission" date="2017-01" db="EMBL/GenBank/DDBJ databases">
        <authorList>
            <person name="Wang Y."/>
            <person name="White M."/>
            <person name="Kvist S."/>
            <person name="Moncalvo J.-M."/>
        </authorList>
    </citation>
    <scope>NUCLEOTIDE SEQUENCE [LARGE SCALE GENOMIC DNA]</scope>
    <source>
        <strain evidence="7">COL-18-3</strain>
    </source>
</reference>
<keyword evidence="2" id="KW-1015">Disulfide bond</keyword>
<dbReference type="InterPro" id="IPR001254">
    <property type="entry name" value="Trypsin_dom"/>
</dbReference>
<dbReference type="Pfam" id="PF00089">
    <property type="entry name" value="Trypsin"/>
    <property type="match status" value="1"/>
</dbReference>
<keyword evidence="7" id="KW-1185">Reference proteome</keyword>
<dbReference type="InterPro" id="IPR001314">
    <property type="entry name" value="Peptidase_S1A"/>
</dbReference>
<dbReference type="PANTHER" id="PTHR24276">
    <property type="entry name" value="POLYSERASE-RELATED"/>
    <property type="match status" value="1"/>
</dbReference>
<protein>
    <submittedName>
        <fullName evidence="6">Transmembrane protease serine 11G</fullName>
    </submittedName>
</protein>
<evidence type="ECO:0000256" key="3">
    <source>
        <dbReference type="RuleBase" id="RU363034"/>
    </source>
</evidence>
<dbReference type="PROSITE" id="PS00134">
    <property type="entry name" value="TRYPSIN_HIS"/>
    <property type="match status" value="1"/>
</dbReference>
<sequence length="268" mass="28321">MILISTAIALLSGPLPFVEGASIGGARIYGGARADISSYPFATQLDNKKMGSLCGGSLINEMWVLTAAHCVHETEPNQLKVLVGSAAYNPDKGKNPEKIIVHQDYNTDTHENDIALIKLSEGSGLSPVKIDTGDIQSDESVAAIGWGFYEADSSTPSSELQEVELKIISASDCRKIKSDFQLDGNTSQICTGNTLGKDTCAGDSGGPLLRTTDGVTRILGVTSYGVLSSQGDNAQFCNGQESIGIYTRVAKYLEFIKSSTGLATEDLT</sequence>
<evidence type="ECO:0000259" key="5">
    <source>
        <dbReference type="PROSITE" id="PS50240"/>
    </source>
</evidence>
<keyword evidence="6" id="KW-0472">Membrane</keyword>
<dbReference type="GO" id="GO:0006508">
    <property type="term" value="P:proteolysis"/>
    <property type="evidence" value="ECO:0007669"/>
    <property type="project" value="UniProtKB-KW"/>
</dbReference>
<dbReference type="EMBL" id="LSSK01000735">
    <property type="protein sequence ID" value="OMH82114.1"/>
    <property type="molecule type" value="Genomic_DNA"/>
</dbReference>
<evidence type="ECO:0000313" key="7">
    <source>
        <dbReference type="Proteomes" id="UP000188320"/>
    </source>
</evidence>
<dbReference type="SUPFAM" id="SSF50494">
    <property type="entry name" value="Trypsin-like serine proteases"/>
    <property type="match status" value="1"/>
</dbReference>
<keyword evidence="3" id="KW-0720">Serine protease</keyword>
<gene>
    <name evidence="6" type="ORF">AX774_g4411</name>
</gene>
<dbReference type="PROSITE" id="PS00135">
    <property type="entry name" value="TRYPSIN_SER"/>
    <property type="match status" value="1"/>
</dbReference>
<dbReference type="SMART" id="SM00020">
    <property type="entry name" value="Tryp_SPc"/>
    <property type="match status" value="1"/>
</dbReference>
<feature type="signal peptide" evidence="4">
    <location>
        <begin position="1"/>
        <end position="20"/>
    </location>
</feature>
<feature type="chain" id="PRO_5012458354" evidence="4">
    <location>
        <begin position="21"/>
        <end position="268"/>
    </location>
</feature>
<dbReference type="InterPro" id="IPR050430">
    <property type="entry name" value="Peptidase_S1"/>
</dbReference>
<dbReference type="CDD" id="cd00190">
    <property type="entry name" value="Tryp_SPc"/>
    <property type="match status" value="1"/>
</dbReference>
<keyword evidence="4" id="KW-0732">Signal</keyword>
<name>A0A1R1PMC5_ZANCU</name>
<accession>A0A1R1PMC5</accession>
<comment type="caution">
    <text evidence="6">The sequence shown here is derived from an EMBL/GenBank/DDBJ whole genome shotgun (WGS) entry which is preliminary data.</text>
</comment>
<dbReference type="Proteomes" id="UP000188320">
    <property type="component" value="Unassembled WGS sequence"/>
</dbReference>
<proteinExistence type="inferred from homology"/>
<dbReference type="InterPro" id="IPR018114">
    <property type="entry name" value="TRYPSIN_HIS"/>
</dbReference>
<keyword evidence="6" id="KW-0812">Transmembrane</keyword>
<dbReference type="AlphaFoldDB" id="A0A1R1PMC5"/>
<organism evidence="6 7">
    <name type="scientific">Zancudomyces culisetae</name>
    <name type="common">Gut fungus</name>
    <name type="synonym">Smittium culisetae</name>
    <dbReference type="NCBI Taxonomy" id="1213189"/>
    <lineage>
        <taxon>Eukaryota</taxon>
        <taxon>Fungi</taxon>
        <taxon>Fungi incertae sedis</taxon>
        <taxon>Zoopagomycota</taxon>
        <taxon>Kickxellomycotina</taxon>
        <taxon>Harpellomycetes</taxon>
        <taxon>Harpellales</taxon>
        <taxon>Legeriomycetaceae</taxon>
        <taxon>Zancudomyces</taxon>
    </lineage>
</organism>
<dbReference type="InterPro" id="IPR033116">
    <property type="entry name" value="TRYPSIN_SER"/>
</dbReference>
<dbReference type="Gene3D" id="2.40.10.10">
    <property type="entry name" value="Trypsin-like serine proteases"/>
    <property type="match status" value="1"/>
</dbReference>
<dbReference type="FunFam" id="2.40.10.10:FF:000068">
    <property type="entry name" value="transmembrane protease serine 2"/>
    <property type="match status" value="1"/>
</dbReference>
<dbReference type="PANTHER" id="PTHR24276:SF98">
    <property type="entry name" value="FI18310P1-RELATED"/>
    <property type="match status" value="1"/>
</dbReference>
<dbReference type="InterPro" id="IPR043504">
    <property type="entry name" value="Peptidase_S1_PA_chymotrypsin"/>
</dbReference>
<dbReference type="OrthoDB" id="6380398at2759"/>
<dbReference type="InterPro" id="IPR009003">
    <property type="entry name" value="Peptidase_S1_PA"/>
</dbReference>
<dbReference type="PROSITE" id="PS50240">
    <property type="entry name" value="TRYPSIN_DOM"/>
    <property type="match status" value="1"/>
</dbReference>
<keyword evidence="3 6" id="KW-0645">Protease</keyword>
<keyword evidence="3" id="KW-0378">Hydrolase</keyword>
<feature type="domain" description="Peptidase S1" evidence="5">
    <location>
        <begin position="28"/>
        <end position="261"/>
    </location>
</feature>
<dbReference type="GO" id="GO:0004252">
    <property type="term" value="F:serine-type endopeptidase activity"/>
    <property type="evidence" value="ECO:0007669"/>
    <property type="project" value="InterPro"/>
</dbReference>
<evidence type="ECO:0000256" key="4">
    <source>
        <dbReference type="SAM" id="SignalP"/>
    </source>
</evidence>
<dbReference type="PRINTS" id="PR00722">
    <property type="entry name" value="CHYMOTRYPSIN"/>
</dbReference>
<evidence type="ECO:0000313" key="6">
    <source>
        <dbReference type="EMBL" id="OMH82114.1"/>
    </source>
</evidence>
<comment type="similarity">
    <text evidence="1">Belongs to the peptidase S1 family.</text>
</comment>
<evidence type="ECO:0000256" key="2">
    <source>
        <dbReference type="ARBA" id="ARBA00023157"/>
    </source>
</evidence>
<evidence type="ECO:0000256" key="1">
    <source>
        <dbReference type="ARBA" id="ARBA00007664"/>
    </source>
</evidence>